<evidence type="ECO:0000256" key="7">
    <source>
        <dbReference type="ARBA" id="ARBA00022679"/>
    </source>
</evidence>
<dbReference type="Pfam" id="PF08448">
    <property type="entry name" value="PAS_4"/>
    <property type="match status" value="1"/>
</dbReference>
<dbReference type="SMART" id="SM00086">
    <property type="entry name" value="PAC"/>
    <property type="match status" value="2"/>
</dbReference>
<name>A0A368W0H8_9BACL</name>
<feature type="domain" description="PAS" evidence="21">
    <location>
        <begin position="504"/>
        <end position="574"/>
    </location>
</feature>
<evidence type="ECO:0000256" key="16">
    <source>
        <dbReference type="PROSITE-ProRule" id="PRU00110"/>
    </source>
</evidence>
<organism evidence="25 26">
    <name type="scientific">Paenibacillus prosopidis</name>
    <dbReference type="NCBI Taxonomy" id="630520"/>
    <lineage>
        <taxon>Bacteria</taxon>
        <taxon>Bacillati</taxon>
        <taxon>Bacillota</taxon>
        <taxon>Bacilli</taxon>
        <taxon>Bacillales</taxon>
        <taxon>Paenibacillaceae</taxon>
        <taxon>Paenibacillus</taxon>
    </lineage>
</organism>
<dbReference type="InterPro" id="IPR001610">
    <property type="entry name" value="PAC"/>
</dbReference>
<dbReference type="GO" id="GO:0005524">
    <property type="term" value="F:ATP binding"/>
    <property type="evidence" value="ECO:0007669"/>
    <property type="project" value="UniProtKB-KW"/>
</dbReference>
<evidence type="ECO:0000256" key="18">
    <source>
        <dbReference type="SAM" id="Phobius"/>
    </source>
</evidence>
<evidence type="ECO:0000259" key="19">
    <source>
        <dbReference type="PROSITE" id="PS50109"/>
    </source>
</evidence>
<feature type="modified residue" description="Phosphohistidine" evidence="16">
    <location>
        <position position="1248"/>
    </location>
</feature>
<feature type="domain" description="Response regulatory" evidence="20">
    <location>
        <begin position="1035"/>
        <end position="1151"/>
    </location>
</feature>
<dbReference type="SUPFAM" id="SSF47384">
    <property type="entry name" value="Homodimeric domain of signal transducing histidine kinase"/>
    <property type="match status" value="1"/>
</dbReference>
<dbReference type="EC" id="2.7.13.3" evidence="4"/>
<dbReference type="CDD" id="cd00088">
    <property type="entry name" value="HPT"/>
    <property type="match status" value="1"/>
</dbReference>
<dbReference type="InterPro" id="IPR003660">
    <property type="entry name" value="HAMP_dom"/>
</dbReference>
<dbReference type="SUPFAM" id="SSF158472">
    <property type="entry name" value="HAMP domain-like"/>
    <property type="match status" value="1"/>
</dbReference>
<comment type="subcellular location">
    <subcellularLocation>
        <location evidence="2">Cell membrane</location>
        <topology evidence="2">Multi-pass membrane protein</topology>
    </subcellularLocation>
</comment>
<dbReference type="Pfam" id="PF02743">
    <property type="entry name" value="dCache_1"/>
    <property type="match status" value="1"/>
</dbReference>
<dbReference type="CDD" id="cd18773">
    <property type="entry name" value="PDC1_HK_sensor"/>
    <property type="match status" value="1"/>
</dbReference>
<keyword evidence="26" id="KW-1185">Reference proteome</keyword>
<dbReference type="SUPFAM" id="SSF52172">
    <property type="entry name" value="CheY-like"/>
    <property type="match status" value="2"/>
</dbReference>
<keyword evidence="14 18" id="KW-0472">Membrane</keyword>
<evidence type="ECO:0000256" key="14">
    <source>
        <dbReference type="ARBA" id="ARBA00023136"/>
    </source>
</evidence>
<dbReference type="InterPro" id="IPR035965">
    <property type="entry name" value="PAS-like_dom_sf"/>
</dbReference>
<reference evidence="25 26" key="1">
    <citation type="submission" date="2018-07" db="EMBL/GenBank/DDBJ databases">
        <title>Genomic Encyclopedia of Type Strains, Phase III (KMG-III): the genomes of soil and plant-associated and newly described type strains.</title>
        <authorList>
            <person name="Whitman W."/>
        </authorList>
    </citation>
    <scope>NUCLEOTIDE SEQUENCE [LARGE SCALE GENOMIC DNA]</scope>
    <source>
        <strain evidence="25 26">CECT 7506</strain>
    </source>
</reference>
<evidence type="ECO:0000256" key="3">
    <source>
        <dbReference type="ARBA" id="ARBA00006402"/>
    </source>
</evidence>
<dbReference type="CDD" id="cd17546">
    <property type="entry name" value="REC_hyHK_CKI1_RcsC-like"/>
    <property type="match status" value="1"/>
</dbReference>
<dbReference type="InterPro" id="IPR005467">
    <property type="entry name" value="His_kinase_dom"/>
</dbReference>
<evidence type="ECO:0000256" key="4">
    <source>
        <dbReference type="ARBA" id="ARBA00012438"/>
    </source>
</evidence>
<evidence type="ECO:0000313" key="25">
    <source>
        <dbReference type="EMBL" id="RCW47848.1"/>
    </source>
</evidence>
<dbReference type="SMART" id="SM00388">
    <property type="entry name" value="HisKA"/>
    <property type="match status" value="1"/>
</dbReference>
<feature type="domain" description="HAMP" evidence="23">
    <location>
        <begin position="315"/>
        <end position="368"/>
    </location>
</feature>
<dbReference type="InterPro" id="IPR036890">
    <property type="entry name" value="HATPase_C_sf"/>
</dbReference>
<dbReference type="SMART" id="SM00091">
    <property type="entry name" value="PAS"/>
    <property type="match status" value="2"/>
</dbReference>
<evidence type="ECO:0000256" key="1">
    <source>
        <dbReference type="ARBA" id="ARBA00000085"/>
    </source>
</evidence>
<dbReference type="PROSITE" id="PS50112">
    <property type="entry name" value="PAS"/>
    <property type="match status" value="2"/>
</dbReference>
<dbReference type="Gene3D" id="3.30.450.20">
    <property type="entry name" value="PAS domain"/>
    <property type="match status" value="3"/>
</dbReference>
<dbReference type="InterPro" id="IPR013656">
    <property type="entry name" value="PAS_4"/>
</dbReference>
<dbReference type="InterPro" id="IPR008207">
    <property type="entry name" value="Sig_transdc_His_kin_Hpt_dom"/>
</dbReference>
<evidence type="ECO:0000256" key="15">
    <source>
        <dbReference type="ARBA" id="ARBA00074306"/>
    </source>
</evidence>
<gene>
    <name evidence="25" type="ORF">DFP97_10747</name>
</gene>
<evidence type="ECO:0000256" key="13">
    <source>
        <dbReference type="ARBA" id="ARBA00023012"/>
    </source>
</evidence>
<feature type="domain" description="PAC" evidence="22">
    <location>
        <begin position="576"/>
        <end position="628"/>
    </location>
</feature>
<keyword evidence="7" id="KW-0808">Transferase</keyword>
<evidence type="ECO:0000259" key="22">
    <source>
        <dbReference type="PROSITE" id="PS50113"/>
    </source>
</evidence>
<feature type="domain" description="HPt" evidence="24">
    <location>
        <begin position="1209"/>
        <end position="1311"/>
    </location>
</feature>
<dbReference type="PROSITE" id="PS50110">
    <property type="entry name" value="RESPONSE_REGULATORY"/>
    <property type="match status" value="2"/>
</dbReference>
<dbReference type="InterPro" id="IPR011006">
    <property type="entry name" value="CheY-like_superfamily"/>
</dbReference>
<feature type="modified residue" description="4-aspartylphosphate" evidence="17">
    <location>
        <position position="1084"/>
    </location>
</feature>
<keyword evidence="11" id="KW-0067">ATP-binding</keyword>
<evidence type="ECO:0000259" key="21">
    <source>
        <dbReference type="PROSITE" id="PS50112"/>
    </source>
</evidence>
<feature type="modified residue" description="4-aspartylphosphate" evidence="17">
    <location>
        <position position="940"/>
    </location>
</feature>
<keyword evidence="9" id="KW-0547">Nucleotide-binding</keyword>
<proteinExistence type="inferred from homology"/>
<comment type="caution">
    <text evidence="25">The sequence shown here is derived from an EMBL/GenBank/DDBJ whole genome shotgun (WGS) entry which is preliminary data.</text>
</comment>
<dbReference type="CDD" id="cd16922">
    <property type="entry name" value="HATPase_EvgS-ArcB-TorS-like"/>
    <property type="match status" value="1"/>
</dbReference>
<dbReference type="Proteomes" id="UP000252415">
    <property type="component" value="Unassembled WGS sequence"/>
</dbReference>
<dbReference type="CDD" id="cd06225">
    <property type="entry name" value="HAMP"/>
    <property type="match status" value="1"/>
</dbReference>
<dbReference type="SUPFAM" id="SSF55785">
    <property type="entry name" value="PYP-like sensor domain (PAS domain)"/>
    <property type="match status" value="2"/>
</dbReference>
<dbReference type="Pfam" id="PF00672">
    <property type="entry name" value="HAMP"/>
    <property type="match status" value="1"/>
</dbReference>
<dbReference type="InterPro" id="IPR003594">
    <property type="entry name" value="HATPase_dom"/>
</dbReference>
<dbReference type="SMART" id="SM00448">
    <property type="entry name" value="REC"/>
    <property type="match status" value="2"/>
</dbReference>
<dbReference type="CDD" id="cd00156">
    <property type="entry name" value="REC"/>
    <property type="match status" value="1"/>
</dbReference>
<evidence type="ECO:0000256" key="17">
    <source>
        <dbReference type="PROSITE-ProRule" id="PRU00169"/>
    </source>
</evidence>
<dbReference type="PANTHER" id="PTHR45339:SF1">
    <property type="entry name" value="HYBRID SIGNAL TRANSDUCTION HISTIDINE KINASE J"/>
    <property type="match status" value="1"/>
</dbReference>
<dbReference type="InterPro" id="IPR001789">
    <property type="entry name" value="Sig_transdc_resp-reg_receiver"/>
</dbReference>
<dbReference type="RefSeq" id="WP_114380264.1">
    <property type="nucleotide sequence ID" value="NZ_QPJD01000007.1"/>
</dbReference>
<dbReference type="GO" id="GO:0005886">
    <property type="term" value="C:plasma membrane"/>
    <property type="evidence" value="ECO:0007669"/>
    <property type="project" value="UniProtKB-SubCell"/>
</dbReference>
<dbReference type="InterPro" id="IPR036641">
    <property type="entry name" value="HPT_dom_sf"/>
</dbReference>
<dbReference type="SUPFAM" id="SSF47226">
    <property type="entry name" value="Histidine-containing phosphotransfer domain, HPT domain"/>
    <property type="match status" value="1"/>
</dbReference>
<dbReference type="Pfam" id="PF00072">
    <property type="entry name" value="Response_reg"/>
    <property type="match status" value="2"/>
</dbReference>
<comment type="catalytic activity">
    <reaction evidence="1">
        <text>ATP + protein L-histidine = ADP + protein N-phospho-L-histidine.</text>
        <dbReference type="EC" id="2.7.13.3"/>
    </reaction>
</comment>
<evidence type="ECO:0000256" key="10">
    <source>
        <dbReference type="ARBA" id="ARBA00022777"/>
    </source>
</evidence>
<evidence type="ECO:0000256" key="12">
    <source>
        <dbReference type="ARBA" id="ARBA00022989"/>
    </source>
</evidence>
<evidence type="ECO:0000256" key="5">
    <source>
        <dbReference type="ARBA" id="ARBA00022475"/>
    </source>
</evidence>
<accession>A0A368W0H8</accession>
<feature type="domain" description="PAC" evidence="22">
    <location>
        <begin position="455"/>
        <end position="507"/>
    </location>
</feature>
<dbReference type="OrthoDB" id="9809348at2"/>
<dbReference type="Gene3D" id="3.30.565.10">
    <property type="entry name" value="Histidine kinase-like ATPase, C-terminal domain"/>
    <property type="match status" value="1"/>
</dbReference>
<dbReference type="InterPro" id="IPR000014">
    <property type="entry name" value="PAS"/>
</dbReference>
<evidence type="ECO:0000313" key="26">
    <source>
        <dbReference type="Proteomes" id="UP000252415"/>
    </source>
</evidence>
<dbReference type="Gene3D" id="1.20.120.160">
    <property type="entry name" value="HPT domain"/>
    <property type="match status" value="1"/>
</dbReference>
<dbReference type="Gene3D" id="3.40.50.2300">
    <property type="match status" value="2"/>
</dbReference>
<dbReference type="Gene3D" id="1.10.287.130">
    <property type="match status" value="1"/>
</dbReference>
<keyword evidence="8 18" id="KW-0812">Transmembrane</keyword>
<keyword evidence="5" id="KW-1003">Cell membrane</keyword>
<dbReference type="InterPro" id="IPR036097">
    <property type="entry name" value="HisK_dim/P_sf"/>
</dbReference>
<evidence type="ECO:0000259" key="24">
    <source>
        <dbReference type="PROSITE" id="PS50894"/>
    </source>
</evidence>
<dbReference type="FunFam" id="1.10.287.130:FF:000004">
    <property type="entry name" value="Ethylene receptor 1"/>
    <property type="match status" value="1"/>
</dbReference>
<feature type="domain" description="PAS" evidence="21">
    <location>
        <begin position="366"/>
        <end position="410"/>
    </location>
</feature>
<dbReference type="Pfam" id="PF01627">
    <property type="entry name" value="Hpt"/>
    <property type="match status" value="1"/>
</dbReference>
<evidence type="ECO:0000259" key="20">
    <source>
        <dbReference type="PROSITE" id="PS50110"/>
    </source>
</evidence>
<dbReference type="PROSITE" id="PS50113">
    <property type="entry name" value="PAC"/>
    <property type="match status" value="2"/>
</dbReference>
<keyword evidence="10" id="KW-0418">Kinase</keyword>
<dbReference type="Pfam" id="PF02518">
    <property type="entry name" value="HATPase_c"/>
    <property type="match status" value="1"/>
</dbReference>
<dbReference type="PROSITE" id="PS50894">
    <property type="entry name" value="HPT"/>
    <property type="match status" value="1"/>
</dbReference>
<keyword evidence="6 17" id="KW-0597">Phosphoprotein</keyword>
<dbReference type="Gene3D" id="6.10.340.10">
    <property type="match status" value="1"/>
</dbReference>
<feature type="domain" description="Response regulatory" evidence="20">
    <location>
        <begin position="887"/>
        <end position="1008"/>
    </location>
</feature>
<evidence type="ECO:0000256" key="8">
    <source>
        <dbReference type="ARBA" id="ARBA00022692"/>
    </source>
</evidence>
<sequence>MSKFDMRGLRGLEGENSLNKMSLRTKGVILIVLISFIPLLIAGVGNYSAVKQSMLQSEIEKTSSKLISRGNLLSSWMAIRKAEVLVMSRTELVRFGTDAERLHYFGRELVRSGFTYYSIGYMDENGLGLRTNGGKTDMNNEPFFDAAMEGEVIITDPYIPTFSDTPQSLIVVPVYGAANEVKGAVYASILFSTLRPYIELAGESSVIRLFNDKGGIIYSSDTPRLSSTTLYDKKADLFPIAKQLLDTNEGMVKVTIAGDDYAVFHTKVSGTPWRVALQEPMSKLEEKLLPIFWRIFTTITVSEAIIVIFFFLYFERIIKRLERILRVTEQAANGRFEAGHLEVEPHDEIGKLAHSVNGMMEHLQEMFDRLEAIINQNQYGFIVLDDQYKVSYLNKTAEEMLGYKTEELAGFATPLLFMDLDELRKEAEKLSMKLGRTVQPGLEVFKELLSEQFSYEREWTFIHKDGTRIPTLHSSNGLRDRNGRFSGVVGMMLDISDRKHVEKARNRLLDIVGSAKDLIASVDSDGKVVYINRAGREMLGLERDAADEYTVKQHVQPQTYAELIKGAELAREYGYWESGAQLLKKSGEPLHVSMVVVAHQNEQTGELFFSCIARDITEQKRVQEELVRATLEAEEANQAKSRFLALMSHEIRTPLNGIIGLAQLMRKTGLSASQKDYMDKMNTSSETLLRIINDVLDFSKIEAGKVEIERLPFQTEELLNRLTDQLSVFMGGKEQFEFIIDTPESLPQTVIGDSMRLEQVLLNLCMNAVKFTNRGCVKLQLEIVEQSDDKARIRFRIADTGIGMSKEQVEKLFKPFTQADGSTTRKFGGTGLGLVISKTLVELMGGRLEVQSEARVGSQFDFTLSFAVVHKQSERRTQVCQDMKEQSVWIVEDNEQMREHWSAIVESYGLTAISFHSWKMAKDRLRRIGAGALPTLIILDMEMPDMYGVETWLEFHREAEAAGVKTIAITTSYGRDEMLQLPAEQRPLTLLIKPVMRSGMLRAIDNALEHKTTDGNVQESVVPIEVKPETNMNKRILLAEDNKINQLVAIEILKERGYEVGLAENGREVLHKLMGESWDLILMDIHMPVMDGSEAVSLIRSQPKYDTIPIIAVTANVLRNDHDHYLSLGMNDVVTKPINSGKLHEVITYWLKPGSKLMTKPPWEQEMQNVQLMQAAGIERPFTEEESTNPLPAVTGMDVRSALARVNGKLPILLHMMEQFMLDYETFGDQLRMLIEQSDLSAARRMVHTLKGAAGYLSAYELLDALHRVESIVQRTEPDREALLNSIVQLEKVLKQLLNGLHDVRNLFDNRS</sequence>
<dbReference type="PANTHER" id="PTHR45339">
    <property type="entry name" value="HYBRID SIGNAL TRANSDUCTION HISTIDINE KINASE J"/>
    <property type="match status" value="1"/>
</dbReference>
<feature type="domain" description="Histidine kinase" evidence="19">
    <location>
        <begin position="646"/>
        <end position="868"/>
    </location>
</feature>
<dbReference type="InterPro" id="IPR000700">
    <property type="entry name" value="PAS-assoc_C"/>
</dbReference>
<dbReference type="EMBL" id="QPJD01000007">
    <property type="protein sequence ID" value="RCW47848.1"/>
    <property type="molecule type" value="Genomic_DNA"/>
</dbReference>
<evidence type="ECO:0000256" key="6">
    <source>
        <dbReference type="ARBA" id="ARBA00022553"/>
    </source>
</evidence>
<evidence type="ECO:0000256" key="11">
    <source>
        <dbReference type="ARBA" id="ARBA00022840"/>
    </source>
</evidence>
<dbReference type="Pfam" id="PF00512">
    <property type="entry name" value="HisKA"/>
    <property type="match status" value="1"/>
</dbReference>
<dbReference type="SUPFAM" id="SSF55874">
    <property type="entry name" value="ATPase domain of HSP90 chaperone/DNA topoisomerase II/histidine kinase"/>
    <property type="match status" value="1"/>
</dbReference>
<evidence type="ECO:0000259" key="23">
    <source>
        <dbReference type="PROSITE" id="PS50885"/>
    </source>
</evidence>
<keyword evidence="13" id="KW-0902">Two-component regulatory system</keyword>
<dbReference type="Pfam" id="PF13426">
    <property type="entry name" value="PAS_9"/>
    <property type="match status" value="1"/>
</dbReference>
<dbReference type="PROSITE" id="PS50109">
    <property type="entry name" value="HIS_KIN"/>
    <property type="match status" value="1"/>
</dbReference>
<dbReference type="FunFam" id="3.30.565.10:FF:000010">
    <property type="entry name" value="Sensor histidine kinase RcsC"/>
    <property type="match status" value="1"/>
</dbReference>
<dbReference type="GO" id="GO:0000155">
    <property type="term" value="F:phosphorelay sensor kinase activity"/>
    <property type="evidence" value="ECO:0007669"/>
    <property type="project" value="InterPro"/>
</dbReference>
<dbReference type="InterPro" id="IPR003661">
    <property type="entry name" value="HisK_dim/P_dom"/>
</dbReference>
<dbReference type="InterPro" id="IPR033479">
    <property type="entry name" value="dCache_1"/>
</dbReference>
<dbReference type="NCBIfam" id="TIGR00229">
    <property type="entry name" value="sensory_box"/>
    <property type="match status" value="2"/>
</dbReference>
<dbReference type="PRINTS" id="PR00344">
    <property type="entry name" value="BCTRLSENSOR"/>
</dbReference>
<feature type="transmembrane region" description="Helical" evidence="18">
    <location>
        <begin position="27"/>
        <end position="47"/>
    </location>
</feature>
<protein>
    <recommendedName>
        <fullName evidence="15">Circadian input-output histidine kinase CikA</fullName>
        <ecNumber evidence="4">2.7.13.3</ecNumber>
    </recommendedName>
</protein>
<dbReference type="PROSITE" id="PS50885">
    <property type="entry name" value="HAMP"/>
    <property type="match status" value="1"/>
</dbReference>
<evidence type="ECO:0000256" key="2">
    <source>
        <dbReference type="ARBA" id="ARBA00004651"/>
    </source>
</evidence>
<dbReference type="CDD" id="cd00130">
    <property type="entry name" value="PAS"/>
    <property type="match status" value="2"/>
</dbReference>
<dbReference type="InterPro" id="IPR004358">
    <property type="entry name" value="Sig_transdc_His_kin-like_C"/>
</dbReference>
<dbReference type="CDD" id="cd00082">
    <property type="entry name" value="HisKA"/>
    <property type="match status" value="1"/>
</dbReference>
<dbReference type="SMART" id="SM00387">
    <property type="entry name" value="HATPase_c"/>
    <property type="match status" value="1"/>
</dbReference>
<comment type="similarity">
    <text evidence="3">In the N-terminal section; belongs to the phytochrome family.</text>
</comment>
<feature type="transmembrane region" description="Helical" evidence="18">
    <location>
        <begin position="291"/>
        <end position="314"/>
    </location>
</feature>
<dbReference type="SMART" id="SM00304">
    <property type="entry name" value="HAMP"/>
    <property type="match status" value="1"/>
</dbReference>
<evidence type="ECO:0000256" key="9">
    <source>
        <dbReference type="ARBA" id="ARBA00022741"/>
    </source>
</evidence>
<keyword evidence="12 18" id="KW-1133">Transmembrane helix</keyword>